<dbReference type="Pfam" id="PF00918">
    <property type="entry name" value="Gastrin"/>
    <property type="match status" value="1"/>
</dbReference>
<sequence>MCGTQVYPVTNEFRSTRGTTFLFLDLLSSPLLIFTDMSGKVLVMFALLAALVVSGADSAPAESQESSTLHQLLADKEKTRDWSRRQDLAPQTQSARMLRRAHLSEDEREIMTKQIMQAISEMINTECLPDRDYQGWVDFGRRDTE</sequence>
<evidence type="ECO:0000256" key="3">
    <source>
        <dbReference type="SAM" id="MobiDB-lite"/>
    </source>
</evidence>
<reference evidence="6 7" key="1">
    <citation type="journal article" date="2021" name="Sci. Rep.">
        <title>Chromosome anchoring in Senegalese sole (Solea senegalensis) reveals sex-associated markers and genome rearrangements in flatfish.</title>
        <authorList>
            <person name="Guerrero-Cozar I."/>
            <person name="Gomez-Garrido J."/>
            <person name="Berbel C."/>
            <person name="Martinez-Blanch J.F."/>
            <person name="Alioto T."/>
            <person name="Claros M.G."/>
            <person name="Gagnaire P.A."/>
            <person name="Manchado M."/>
        </authorList>
    </citation>
    <scope>NUCLEOTIDE SEQUENCE [LARGE SCALE GENOMIC DNA]</scope>
    <source>
        <strain evidence="6">Sse05_10M</strain>
    </source>
</reference>
<feature type="domain" description="Gastrin/cholecystokinin peptide hormone" evidence="5">
    <location>
        <begin position="42"/>
        <end position="145"/>
    </location>
</feature>
<evidence type="ECO:0000313" key="7">
    <source>
        <dbReference type="Proteomes" id="UP000693946"/>
    </source>
</evidence>
<dbReference type="PANTHER" id="PTHR10786">
    <property type="entry name" value="CHOLECYSTOKININ"/>
    <property type="match status" value="1"/>
</dbReference>
<evidence type="ECO:0000256" key="1">
    <source>
        <dbReference type="ARBA" id="ARBA00022641"/>
    </source>
</evidence>
<evidence type="ECO:0000259" key="5">
    <source>
        <dbReference type="Pfam" id="PF00918"/>
    </source>
</evidence>
<comment type="caution">
    <text evidence="6">The sequence shown here is derived from an EMBL/GenBank/DDBJ whole genome shotgun (WGS) entry which is preliminary data.</text>
</comment>
<dbReference type="GO" id="GO:0005615">
    <property type="term" value="C:extracellular space"/>
    <property type="evidence" value="ECO:0007669"/>
    <property type="project" value="TreeGrafter"/>
</dbReference>
<dbReference type="InterPro" id="IPR001651">
    <property type="entry name" value="Gastrin/CCK"/>
</dbReference>
<accession>A0AAV6QC78</accession>
<keyword evidence="2" id="KW-0027">Amidation</keyword>
<keyword evidence="1" id="KW-0765">Sulfation</keyword>
<feature type="region of interest" description="Disordered" evidence="3">
    <location>
        <begin position="80"/>
        <end position="99"/>
    </location>
</feature>
<dbReference type="EMBL" id="JAGKHQ010000018">
    <property type="protein sequence ID" value="KAG7485931.1"/>
    <property type="molecule type" value="Genomic_DNA"/>
</dbReference>
<organism evidence="6 7">
    <name type="scientific">Solea senegalensis</name>
    <name type="common">Senegalese sole</name>
    <dbReference type="NCBI Taxonomy" id="28829"/>
    <lineage>
        <taxon>Eukaryota</taxon>
        <taxon>Metazoa</taxon>
        <taxon>Chordata</taxon>
        <taxon>Craniata</taxon>
        <taxon>Vertebrata</taxon>
        <taxon>Euteleostomi</taxon>
        <taxon>Actinopterygii</taxon>
        <taxon>Neopterygii</taxon>
        <taxon>Teleostei</taxon>
        <taxon>Neoteleostei</taxon>
        <taxon>Acanthomorphata</taxon>
        <taxon>Carangaria</taxon>
        <taxon>Pleuronectiformes</taxon>
        <taxon>Pleuronectoidei</taxon>
        <taxon>Soleidae</taxon>
        <taxon>Solea</taxon>
    </lineage>
</organism>
<evidence type="ECO:0000256" key="2">
    <source>
        <dbReference type="ARBA" id="ARBA00022815"/>
    </source>
</evidence>
<dbReference type="InterPro" id="IPR015499">
    <property type="entry name" value="CCK-like"/>
</dbReference>
<evidence type="ECO:0000256" key="4">
    <source>
        <dbReference type="SAM" id="Phobius"/>
    </source>
</evidence>
<feature type="transmembrane region" description="Helical" evidence="4">
    <location>
        <begin position="31"/>
        <end position="53"/>
    </location>
</feature>
<keyword evidence="4" id="KW-1133">Transmembrane helix</keyword>
<keyword evidence="7" id="KW-1185">Reference proteome</keyword>
<dbReference type="PANTHER" id="PTHR10786:SF0">
    <property type="entry name" value="CHOLECYSTOKININ"/>
    <property type="match status" value="1"/>
</dbReference>
<keyword evidence="4" id="KW-0812">Transmembrane</keyword>
<proteinExistence type="predicted"/>
<keyword evidence="4" id="KW-0472">Membrane</keyword>
<evidence type="ECO:0000313" key="6">
    <source>
        <dbReference type="EMBL" id="KAG7485931.1"/>
    </source>
</evidence>
<dbReference type="GO" id="GO:0007586">
    <property type="term" value="P:digestion"/>
    <property type="evidence" value="ECO:0007669"/>
    <property type="project" value="InterPro"/>
</dbReference>
<dbReference type="AlphaFoldDB" id="A0AAV6QC78"/>
<dbReference type="GO" id="GO:0030424">
    <property type="term" value="C:axon"/>
    <property type="evidence" value="ECO:0007669"/>
    <property type="project" value="TreeGrafter"/>
</dbReference>
<dbReference type="GO" id="GO:0005184">
    <property type="term" value="F:neuropeptide hormone activity"/>
    <property type="evidence" value="ECO:0007669"/>
    <property type="project" value="InterPro"/>
</dbReference>
<name>A0AAV6QC78_SOLSE</name>
<gene>
    <name evidence="6" type="ORF">JOB18_021236</name>
</gene>
<protein>
    <submittedName>
        <fullName evidence="6">Gastrin/cholecystokinin-like peptide</fullName>
    </submittedName>
</protein>
<dbReference type="Proteomes" id="UP000693946">
    <property type="component" value="Linkage Group LG6"/>
</dbReference>